<comment type="subcellular location">
    <subcellularLocation>
        <location evidence="8">Cell projection</location>
        <location evidence="8">Kinocilium</location>
    </subcellularLocation>
    <subcellularLocation>
        <location evidence="1">Cytoplasm</location>
        <location evidence="1">Cytoskeleton</location>
        <location evidence="1">Flagellum axoneme</location>
    </subcellularLocation>
</comment>
<proteinExistence type="inferred from homology"/>
<keyword evidence="7" id="KW-0966">Cell projection</keyword>
<dbReference type="SUPFAM" id="SSF51069">
    <property type="entry name" value="Carbonic anhydrase"/>
    <property type="match status" value="1"/>
</dbReference>
<dbReference type="Pfam" id="PF00194">
    <property type="entry name" value="Carb_anhydrase"/>
    <property type="match status" value="1"/>
</dbReference>
<evidence type="ECO:0000256" key="4">
    <source>
        <dbReference type="ARBA" id="ARBA00022846"/>
    </source>
</evidence>
<name>A0AAV6GSL6_9TELE</name>
<dbReference type="Gene3D" id="3.10.200.10">
    <property type="entry name" value="Alpha carbonic anhydrase"/>
    <property type="match status" value="1"/>
</dbReference>
<dbReference type="GO" id="GO:0035082">
    <property type="term" value="P:axoneme assembly"/>
    <property type="evidence" value="ECO:0007669"/>
    <property type="project" value="InterPro"/>
</dbReference>
<keyword evidence="6" id="KW-0206">Cytoskeleton</keyword>
<evidence type="ECO:0000256" key="11">
    <source>
        <dbReference type="SAM" id="SignalP"/>
    </source>
</evidence>
<dbReference type="InterPro" id="IPR036398">
    <property type="entry name" value="CA_dom_sf"/>
</dbReference>
<keyword evidence="5" id="KW-0969">Cilium</keyword>
<dbReference type="InterPro" id="IPR001148">
    <property type="entry name" value="CA_dom"/>
</dbReference>
<comment type="caution">
    <text evidence="13">The sequence shown here is derived from an EMBL/GenBank/DDBJ whole genome shotgun (WGS) entry which is preliminary data.</text>
</comment>
<protein>
    <recommendedName>
        <fullName evidence="10">Radial spoke head protein 9 homolog</fullName>
    </recommendedName>
</protein>
<evidence type="ECO:0000256" key="5">
    <source>
        <dbReference type="ARBA" id="ARBA00023069"/>
    </source>
</evidence>
<evidence type="ECO:0000256" key="10">
    <source>
        <dbReference type="ARBA" id="ARBA00041080"/>
    </source>
</evidence>
<dbReference type="PROSITE" id="PS51144">
    <property type="entry name" value="ALPHA_CA_2"/>
    <property type="match status" value="1"/>
</dbReference>
<evidence type="ECO:0000256" key="2">
    <source>
        <dbReference type="ARBA" id="ARBA00022490"/>
    </source>
</evidence>
<evidence type="ECO:0000259" key="12">
    <source>
        <dbReference type="PROSITE" id="PS51144"/>
    </source>
</evidence>
<evidence type="ECO:0000313" key="13">
    <source>
        <dbReference type="EMBL" id="KAG5276932.1"/>
    </source>
</evidence>
<dbReference type="GO" id="GO:0044458">
    <property type="term" value="P:motile cilium assembly"/>
    <property type="evidence" value="ECO:0007669"/>
    <property type="project" value="TreeGrafter"/>
</dbReference>
<keyword evidence="14" id="KW-1185">Reference proteome</keyword>
<dbReference type="GO" id="GO:0060294">
    <property type="term" value="P:cilium movement involved in cell motility"/>
    <property type="evidence" value="ECO:0007669"/>
    <property type="project" value="InterPro"/>
</dbReference>
<feature type="domain" description="Alpha-carbonic anhydrase" evidence="12">
    <location>
        <begin position="38"/>
        <end position="478"/>
    </location>
</feature>
<keyword evidence="3" id="KW-0970">Cilium biogenesis/degradation</keyword>
<evidence type="ECO:0000256" key="8">
    <source>
        <dbReference type="ARBA" id="ARBA00037822"/>
    </source>
</evidence>
<dbReference type="Pfam" id="PF04712">
    <property type="entry name" value="Radial_spoke"/>
    <property type="match status" value="1"/>
</dbReference>
<dbReference type="EMBL" id="JADWDJ010000008">
    <property type="protein sequence ID" value="KAG5276932.1"/>
    <property type="molecule type" value="Genomic_DNA"/>
</dbReference>
<evidence type="ECO:0000313" key="14">
    <source>
        <dbReference type="Proteomes" id="UP000823561"/>
    </source>
</evidence>
<sequence length="478" mass="54158">MQPDTKRMDMTFSRAILFSLILAKASALTNSHIAVSSPDYCYDPYRWCGPKYWQATFQYCTSDFMESQSPVILNPFHMMRNRSMGPLELLAYDVLQSEPWIIKNIRDTIAVEFNPGMYLGGANLPRSYYTFYMAFHWGSETTNGSEHIYNDRRYPMEMQIFHLVPPYQTLNEAAFTERQAVAVLAVFVDIGPEDNPVFETISRAVPTIPLADLVSGAGLTLSSEQKAALQTSLVILQKNYKFHRVLFWGKILGIKGDYFIAQGLKDDEMRDKKTLYSFDCMDWDLLPPPTDEMIAEVNTAASGRFMGDPSHEYEHTETRRHGEGDEAVEEDIVVKVSEEKRLATTVFTIDQEVSVVPRGAYIKSPHGTVQTNRSFEGLSVGEAGKLSNYLHFSEPKCLRKPSILEMAESDPCRDFLDPLSEDIPKGSWSIQFERGSSVCVLRSLLWLGLSFYHIPGTPQHGFVYMGTGLKNLDLPFML</sequence>
<accession>A0AAV6GSL6</accession>
<evidence type="ECO:0000256" key="3">
    <source>
        <dbReference type="ARBA" id="ARBA00022794"/>
    </source>
</evidence>
<dbReference type="InterPro" id="IPR055316">
    <property type="entry name" value="RSP9"/>
</dbReference>
<dbReference type="SMART" id="SM01057">
    <property type="entry name" value="Carb_anhydrase"/>
    <property type="match status" value="1"/>
</dbReference>
<gene>
    <name evidence="13" type="ORF">AALO_G00111510</name>
</gene>
<evidence type="ECO:0000256" key="9">
    <source>
        <dbReference type="ARBA" id="ARBA00038319"/>
    </source>
</evidence>
<keyword evidence="11" id="KW-0732">Signal</keyword>
<dbReference type="InterPro" id="IPR006802">
    <property type="entry name" value="Radial_spoke"/>
</dbReference>
<keyword evidence="4" id="KW-0282">Flagellum</keyword>
<keyword evidence="2" id="KW-0963">Cytoplasm</keyword>
<evidence type="ECO:0000256" key="1">
    <source>
        <dbReference type="ARBA" id="ARBA00004611"/>
    </source>
</evidence>
<organism evidence="13 14">
    <name type="scientific">Alosa alosa</name>
    <name type="common">allis shad</name>
    <dbReference type="NCBI Taxonomy" id="278164"/>
    <lineage>
        <taxon>Eukaryota</taxon>
        <taxon>Metazoa</taxon>
        <taxon>Chordata</taxon>
        <taxon>Craniata</taxon>
        <taxon>Vertebrata</taxon>
        <taxon>Euteleostomi</taxon>
        <taxon>Actinopterygii</taxon>
        <taxon>Neopterygii</taxon>
        <taxon>Teleostei</taxon>
        <taxon>Clupei</taxon>
        <taxon>Clupeiformes</taxon>
        <taxon>Clupeoidei</taxon>
        <taxon>Clupeidae</taxon>
        <taxon>Alosa</taxon>
    </lineage>
</organism>
<reference evidence="13" key="1">
    <citation type="submission" date="2020-10" db="EMBL/GenBank/DDBJ databases">
        <title>Chromosome-scale genome assembly of the Allis shad, Alosa alosa.</title>
        <authorList>
            <person name="Margot Z."/>
            <person name="Christophe K."/>
            <person name="Cabau C."/>
            <person name="Louis A."/>
            <person name="Berthelot C."/>
            <person name="Parey E."/>
            <person name="Roest Crollius H."/>
            <person name="Montfort J."/>
            <person name="Robinson-Rechavi M."/>
            <person name="Bucao C."/>
            <person name="Bouchez O."/>
            <person name="Gislard M."/>
            <person name="Lluch J."/>
            <person name="Milhes M."/>
            <person name="Lampietro C."/>
            <person name="Lopez Roques C."/>
            <person name="Donnadieu C."/>
            <person name="Braasch I."/>
            <person name="Desvignes T."/>
            <person name="Postlethwait J."/>
            <person name="Bobe J."/>
            <person name="Guiguen Y."/>
        </authorList>
    </citation>
    <scope>NUCLEOTIDE SEQUENCE</scope>
    <source>
        <strain evidence="13">M-15738</strain>
        <tissue evidence="13">Blood</tissue>
    </source>
</reference>
<feature type="signal peptide" evidence="11">
    <location>
        <begin position="1"/>
        <end position="27"/>
    </location>
</feature>
<evidence type="ECO:0000256" key="7">
    <source>
        <dbReference type="ARBA" id="ARBA00023273"/>
    </source>
</evidence>
<dbReference type="AlphaFoldDB" id="A0AAV6GSL6"/>
<dbReference type="PANTHER" id="PTHR22069:SF0">
    <property type="entry name" value="RADIAL SPOKE HEAD PROTEIN 9 HOMOLOG"/>
    <property type="match status" value="1"/>
</dbReference>
<dbReference type="GO" id="GO:0001534">
    <property type="term" value="C:radial spoke"/>
    <property type="evidence" value="ECO:0007669"/>
    <property type="project" value="InterPro"/>
</dbReference>
<feature type="chain" id="PRO_5043719814" description="Radial spoke head protein 9 homolog" evidence="11">
    <location>
        <begin position="28"/>
        <end position="478"/>
    </location>
</feature>
<comment type="similarity">
    <text evidence="9">Belongs to the flagellar radial spoke RSP9 family.</text>
</comment>
<dbReference type="Proteomes" id="UP000823561">
    <property type="component" value="Chromosome 8"/>
</dbReference>
<dbReference type="PANTHER" id="PTHR22069">
    <property type="entry name" value="MITOCHONDRIAL RIBOSOMAL PROTEIN S18"/>
    <property type="match status" value="1"/>
</dbReference>
<evidence type="ECO:0000256" key="6">
    <source>
        <dbReference type="ARBA" id="ARBA00023212"/>
    </source>
</evidence>
<dbReference type="GO" id="GO:0060091">
    <property type="term" value="C:kinocilium"/>
    <property type="evidence" value="ECO:0007669"/>
    <property type="project" value="UniProtKB-SubCell"/>
</dbReference>